<dbReference type="NCBIfam" id="TIGR03011">
    <property type="entry name" value="sulf_tusB_dsrH"/>
    <property type="match status" value="1"/>
</dbReference>
<comment type="caution">
    <text evidence="1">The sequence shown here is derived from an EMBL/GenBank/DDBJ whole genome shotgun (WGS) entry which is preliminary data.</text>
</comment>
<organism evidence="1 2">
    <name type="scientific">endosymbiont of Riftia pachyptila</name>
    <name type="common">vent Ph05</name>
    <dbReference type="NCBI Taxonomy" id="1048808"/>
    <lineage>
        <taxon>Bacteria</taxon>
        <taxon>Pseudomonadati</taxon>
        <taxon>Pseudomonadota</taxon>
        <taxon>Gammaproteobacteria</taxon>
        <taxon>sulfur-oxidizing symbionts</taxon>
    </lineage>
</organism>
<name>G2DAW1_9GAMM</name>
<accession>G2DAW1</accession>
<protein>
    <submittedName>
        <fullName evidence="1">Sulfur oxidation-associated protein DsrH</fullName>
    </submittedName>
</protein>
<keyword evidence="2" id="KW-1185">Reference proteome</keyword>
<dbReference type="PANTHER" id="PTHR37526">
    <property type="entry name" value="PROTEIN TUSB"/>
    <property type="match status" value="1"/>
</dbReference>
<dbReference type="AlphaFoldDB" id="G2DAW1"/>
<gene>
    <name evidence="1" type="primary">dsrH</name>
    <name evidence="1" type="ORF">Rifp1Sym_am00380</name>
</gene>
<dbReference type="InterPro" id="IPR027396">
    <property type="entry name" value="DsrEFH-like"/>
</dbReference>
<evidence type="ECO:0000313" key="2">
    <source>
        <dbReference type="Proteomes" id="UP000004491"/>
    </source>
</evidence>
<evidence type="ECO:0000313" key="1">
    <source>
        <dbReference type="EMBL" id="EGV52265.1"/>
    </source>
</evidence>
<dbReference type="PANTHER" id="PTHR37526:SF1">
    <property type="entry name" value="PROTEIN TUSB"/>
    <property type="match status" value="1"/>
</dbReference>
<dbReference type="SUPFAM" id="SSF75169">
    <property type="entry name" value="DsrEFH-like"/>
    <property type="match status" value="1"/>
</dbReference>
<dbReference type="EMBL" id="AFOC01000013">
    <property type="protein sequence ID" value="EGV52265.1"/>
    <property type="molecule type" value="Genomic_DNA"/>
</dbReference>
<dbReference type="PATRIC" id="fig|1048808.3.peg.717"/>
<dbReference type="InterPro" id="IPR007215">
    <property type="entry name" value="Sulphur_relay_TusB/DsrH"/>
</dbReference>
<dbReference type="GO" id="GO:1990228">
    <property type="term" value="C:sulfurtransferase complex"/>
    <property type="evidence" value="ECO:0007669"/>
    <property type="project" value="TreeGrafter"/>
</dbReference>
<dbReference type="Proteomes" id="UP000004491">
    <property type="component" value="Unassembled WGS sequence"/>
</dbReference>
<dbReference type="GO" id="GO:0002143">
    <property type="term" value="P:tRNA wobble position uridine thiolation"/>
    <property type="evidence" value="ECO:0007669"/>
    <property type="project" value="InterPro"/>
</dbReference>
<sequence length="115" mass="12287">MSRTSFSVSKGSKSMSTLHTVNKSPFEKSSMTSCLGYAKEGSAVLLYEDGVYGAMQGTEYADKVQAASGIKFYVLGPDLKTRGIAEDKLIEGVQVVDYAGFVALAAESSRVQAWV</sequence>
<dbReference type="Pfam" id="PF04077">
    <property type="entry name" value="DsrH"/>
    <property type="match status" value="1"/>
</dbReference>
<proteinExistence type="predicted"/>
<reference evidence="1" key="1">
    <citation type="journal article" date="2011" name="ISME J.">
        <title>The endosymbionts of the deep-sea tubeworms Riftia pachyptila and Tevnia jerichonana share an identical physiology as revealed by proteogenomic analyses.</title>
        <authorList>
            <person name="Gardebrecht A."/>
            <person name="Markert S."/>
            <person name="Felbeck H."/>
            <person name="Thuermer A."/>
            <person name="Albrecht D."/>
            <person name="Wollherr A."/>
            <person name="Kabisch J."/>
            <person name="Lehmann R."/>
            <person name="Daniel R."/>
            <person name="Liesegang H."/>
            <person name="Hecker M."/>
            <person name="Sievert S.M."/>
            <person name="Schweder T."/>
        </authorList>
    </citation>
    <scope>NUCLEOTIDE SEQUENCE [LARGE SCALE GENOMIC DNA]</scope>
</reference>
<dbReference type="Gene3D" id="3.40.1260.10">
    <property type="entry name" value="DsrEFH-like"/>
    <property type="match status" value="1"/>
</dbReference>